<dbReference type="AlphaFoldDB" id="A0A0F6MNW6"/>
<feature type="transmembrane region" description="Helical" evidence="5">
    <location>
        <begin position="342"/>
        <end position="367"/>
    </location>
</feature>
<evidence type="ECO:0000256" key="4">
    <source>
        <dbReference type="ARBA" id="ARBA00023136"/>
    </source>
</evidence>
<gene>
    <name evidence="7" type="ORF">HMPREF9723_02076</name>
</gene>
<dbReference type="PATRIC" id="fig|999434.4.peg.2158"/>
<dbReference type="CDD" id="cd06261">
    <property type="entry name" value="TM_PBP2"/>
    <property type="match status" value="1"/>
</dbReference>
<keyword evidence="2 5" id="KW-0812">Transmembrane</keyword>
<evidence type="ECO:0000259" key="6">
    <source>
        <dbReference type="PROSITE" id="PS50928"/>
    </source>
</evidence>
<evidence type="ECO:0000256" key="3">
    <source>
        <dbReference type="ARBA" id="ARBA00022989"/>
    </source>
</evidence>
<dbReference type="PANTHER" id="PTHR30325:SF0">
    <property type="entry name" value="INNER MEMBRANE ABC TRANSPORTER PERMEASE PROTEIN YEJE"/>
    <property type="match status" value="1"/>
</dbReference>
<dbReference type="Pfam" id="PF00528">
    <property type="entry name" value="BPD_transp_1"/>
    <property type="match status" value="1"/>
</dbReference>
<protein>
    <recommendedName>
        <fullName evidence="6">ABC transmembrane type-1 domain-containing protein</fullName>
    </recommendedName>
</protein>
<keyword evidence="5" id="KW-0813">Transport</keyword>
<comment type="caution">
    <text evidence="7">The sequence shown here is derived from an EMBL/GenBank/DDBJ whole genome shotgun (WGS) entry which is preliminary data.</text>
</comment>
<dbReference type="Gene3D" id="1.10.3720.10">
    <property type="entry name" value="MetI-like"/>
    <property type="match status" value="1"/>
</dbReference>
<sequence>MNKADTNKDFLAKLKASWRLFRERTAFSPLTKMRLHRFKQIKRARISLIFILVTYILSLFAELFINNRPLLMKIDGKLYFPTYSKVLYAKDFNLQLHHELEIDYRAIKPVLKETGRGWLIMPPVPYNPYETDSTAAPLSLSNLNCPVMGIGLDKSGEMPSDDAAEYRWIDVSEIEGIKISQDEDGTKRYIWVKFTENPEKARLSDFASIKRKYLGIAWNKKSSIESEDPKDYTWYKIGTEKGIAQPDGKYTWIRFAKGRSGEMYPPLAPSFKTKHFLGTDSIGRDILARLIYAYRICMSFSLLFVFITYLIGITIGILMGYIGGLFDTLFQRFIEIWEQIPFLYIVMILGSIFHLSFGWLLLVYLVFGWSGKTWTARAMTYRERERDYVLAAKSMGASTMRIVMLHILPNIIVIVVTALPFAISGGISSLTGLDYLGYGLRPPTPSWGELLSMGTSMYKDAPWILSSTVTAFVLVLILITFIGEGLREAFDPKRYTVYK</sequence>
<dbReference type="InterPro" id="IPR000515">
    <property type="entry name" value="MetI-like"/>
</dbReference>
<keyword evidence="4 5" id="KW-0472">Membrane</keyword>
<dbReference type="GO" id="GO:0042884">
    <property type="term" value="P:microcin transport"/>
    <property type="evidence" value="ECO:0007669"/>
    <property type="project" value="TreeGrafter"/>
</dbReference>
<evidence type="ECO:0000256" key="5">
    <source>
        <dbReference type="RuleBase" id="RU363032"/>
    </source>
</evidence>
<evidence type="ECO:0000313" key="7">
    <source>
        <dbReference type="EMBL" id="EMB20616.1"/>
    </source>
</evidence>
<dbReference type="Proteomes" id="UP000011701">
    <property type="component" value="Chromosome"/>
</dbReference>
<keyword evidence="3 5" id="KW-1133">Transmembrane helix</keyword>
<comment type="similarity">
    <text evidence="5">Belongs to the binding-protein-dependent transport system permease family.</text>
</comment>
<feature type="domain" description="ABC transmembrane type-1" evidence="6">
    <location>
        <begin position="298"/>
        <end position="483"/>
    </location>
</feature>
<accession>A0A0F6MNW6</accession>
<organism evidence="7">
    <name type="scientific">Treponema denticola OTK</name>
    <dbReference type="NCBI Taxonomy" id="999434"/>
    <lineage>
        <taxon>Bacteria</taxon>
        <taxon>Pseudomonadati</taxon>
        <taxon>Spirochaetota</taxon>
        <taxon>Spirochaetia</taxon>
        <taxon>Spirochaetales</taxon>
        <taxon>Treponemataceae</taxon>
        <taxon>Treponema</taxon>
    </lineage>
</organism>
<feature type="transmembrane region" description="Helical" evidence="5">
    <location>
        <begin position="463"/>
        <end position="483"/>
    </location>
</feature>
<dbReference type="HOGENOM" id="CLU_028518_4_0_12"/>
<comment type="subcellular location">
    <subcellularLocation>
        <location evidence="1 5">Cell membrane</location>
        <topology evidence="1 5">Multi-pass membrane protein</topology>
    </subcellularLocation>
</comment>
<dbReference type="SUPFAM" id="SSF161098">
    <property type="entry name" value="MetI-like"/>
    <property type="match status" value="1"/>
</dbReference>
<name>A0A0F6MNW6_TREDN</name>
<dbReference type="RefSeq" id="WP_002693099.1">
    <property type="nucleotide sequence ID" value="NZ_CM001797.1"/>
</dbReference>
<feature type="transmembrane region" description="Helical" evidence="5">
    <location>
        <begin position="44"/>
        <end position="65"/>
    </location>
</feature>
<evidence type="ECO:0000256" key="1">
    <source>
        <dbReference type="ARBA" id="ARBA00004651"/>
    </source>
</evidence>
<feature type="transmembrane region" description="Helical" evidence="5">
    <location>
        <begin position="292"/>
        <end position="322"/>
    </location>
</feature>
<dbReference type="EMBL" id="AGDY01000009">
    <property type="protein sequence ID" value="EMB20616.1"/>
    <property type="molecule type" value="Genomic_DNA"/>
</dbReference>
<dbReference type="PROSITE" id="PS50928">
    <property type="entry name" value="ABC_TM1"/>
    <property type="match status" value="1"/>
</dbReference>
<dbReference type="GO" id="GO:0055085">
    <property type="term" value="P:transmembrane transport"/>
    <property type="evidence" value="ECO:0007669"/>
    <property type="project" value="InterPro"/>
</dbReference>
<dbReference type="PANTHER" id="PTHR30325">
    <property type="entry name" value="MEMBRANE COMPONENT OF ABC TRANSPORTER"/>
    <property type="match status" value="1"/>
</dbReference>
<feature type="transmembrane region" description="Helical" evidence="5">
    <location>
        <begin position="402"/>
        <end position="423"/>
    </location>
</feature>
<proteinExistence type="inferred from homology"/>
<dbReference type="GO" id="GO:0005886">
    <property type="term" value="C:plasma membrane"/>
    <property type="evidence" value="ECO:0007669"/>
    <property type="project" value="UniProtKB-SubCell"/>
</dbReference>
<dbReference type="InterPro" id="IPR035906">
    <property type="entry name" value="MetI-like_sf"/>
</dbReference>
<evidence type="ECO:0000256" key="2">
    <source>
        <dbReference type="ARBA" id="ARBA00022692"/>
    </source>
</evidence>
<reference evidence="7" key="1">
    <citation type="submission" date="2012-01" db="EMBL/GenBank/DDBJ databases">
        <title>The Genome Sequence of Treponema denticola OTK.</title>
        <authorList>
            <consortium name="The Broad Institute Genome Sequencing Platform"/>
            <person name="Earl A."/>
            <person name="Ward D."/>
            <person name="Feldgarden M."/>
            <person name="Gevers D."/>
            <person name="Blanton J.M."/>
            <person name="Fenno C.J."/>
            <person name="Baranova O.V."/>
            <person name="Mathney J."/>
            <person name="Dewhirst F.E."/>
            <person name="Izard J."/>
            <person name="Young S.K."/>
            <person name="Zeng Q."/>
            <person name="Gargeya S."/>
            <person name="Fitzgerald M."/>
            <person name="Haas B."/>
            <person name="Abouelleil A."/>
            <person name="Alvarado L."/>
            <person name="Arachchi H.M."/>
            <person name="Berlin A."/>
            <person name="Chapman S.B."/>
            <person name="Gearin G."/>
            <person name="Goldberg J."/>
            <person name="Griggs A."/>
            <person name="Gujja S."/>
            <person name="Hansen M."/>
            <person name="Heiman D."/>
            <person name="Howarth C."/>
            <person name="Larimer J."/>
            <person name="Lui A."/>
            <person name="MacDonald P.J.P."/>
            <person name="McCowen C."/>
            <person name="Montmayeur A."/>
            <person name="Murphy C."/>
            <person name="Neiman D."/>
            <person name="Pearson M."/>
            <person name="Priest M."/>
            <person name="Roberts A."/>
            <person name="Saif S."/>
            <person name="Shea T."/>
            <person name="Sisk P."/>
            <person name="Stolte C."/>
            <person name="Sykes S."/>
            <person name="Wortman J."/>
            <person name="Nusbaum C."/>
            <person name="Birren B."/>
        </authorList>
    </citation>
    <scope>NUCLEOTIDE SEQUENCE [LARGE SCALE GENOMIC DNA]</scope>
    <source>
        <strain evidence="7">OTK</strain>
    </source>
</reference>